<organism evidence="1 2">
    <name type="scientific">Caenispirillum bisanense</name>
    <dbReference type="NCBI Taxonomy" id="414052"/>
    <lineage>
        <taxon>Bacteria</taxon>
        <taxon>Pseudomonadati</taxon>
        <taxon>Pseudomonadota</taxon>
        <taxon>Alphaproteobacteria</taxon>
        <taxon>Rhodospirillales</taxon>
        <taxon>Novispirillaceae</taxon>
        <taxon>Caenispirillum</taxon>
    </lineage>
</organism>
<dbReference type="Proteomes" id="UP000219621">
    <property type="component" value="Unassembled WGS sequence"/>
</dbReference>
<dbReference type="RefSeq" id="WP_097277196.1">
    <property type="nucleotide sequence ID" value="NZ_OCNJ01000001.1"/>
</dbReference>
<accession>A0A286G2H6</accession>
<gene>
    <name evidence="1" type="ORF">SAMN05421508_101299</name>
</gene>
<sequence length="123" mass="13524">MISDQDALRVISTAIDRMGILCQGLDRTRFIDKFEKDWVFASAVSFQLVQIGELVSGMMAGGRTGRGRDAMPVAGHPEVDWQGFVDLSETLLDTPPRATPGPVWQQIEVELPTLAQAIRGLVR</sequence>
<keyword evidence="2" id="KW-1185">Reference proteome</keyword>
<evidence type="ECO:0000313" key="1">
    <source>
        <dbReference type="EMBL" id="SOD89678.1"/>
    </source>
</evidence>
<protein>
    <submittedName>
        <fullName evidence="1">Uncharacterized conserved protein, contains HEPN domain</fullName>
    </submittedName>
</protein>
<evidence type="ECO:0000313" key="2">
    <source>
        <dbReference type="Proteomes" id="UP000219621"/>
    </source>
</evidence>
<reference evidence="1 2" key="1">
    <citation type="submission" date="2017-09" db="EMBL/GenBank/DDBJ databases">
        <authorList>
            <person name="Ehlers B."/>
            <person name="Leendertz F.H."/>
        </authorList>
    </citation>
    <scope>NUCLEOTIDE SEQUENCE [LARGE SCALE GENOMIC DNA]</scope>
    <source>
        <strain evidence="1 2">USBA 140</strain>
    </source>
</reference>
<dbReference type="OrthoDB" id="9810538at2"/>
<proteinExistence type="predicted"/>
<dbReference type="AlphaFoldDB" id="A0A286G2H6"/>
<dbReference type="EMBL" id="OCNJ01000001">
    <property type="protein sequence ID" value="SOD89678.1"/>
    <property type="molecule type" value="Genomic_DNA"/>
</dbReference>
<name>A0A286G2H6_9PROT</name>